<gene>
    <name evidence="2" type="ORF">H9724_05420</name>
</gene>
<keyword evidence="1" id="KW-0812">Transmembrane</keyword>
<reference evidence="2" key="1">
    <citation type="journal article" date="2021" name="PeerJ">
        <title>Extensive microbial diversity within the chicken gut microbiome revealed by metagenomics and culture.</title>
        <authorList>
            <person name="Gilroy R."/>
            <person name="Ravi A."/>
            <person name="Getino M."/>
            <person name="Pursley I."/>
            <person name="Horton D.L."/>
            <person name="Alikhan N.F."/>
            <person name="Baker D."/>
            <person name="Gharbi K."/>
            <person name="Hall N."/>
            <person name="Watson M."/>
            <person name="Adriaenssens E.M."/>
            <person name="Foster-Nyarko E."/>
            <person name="Jarju S."/>
            <person name="Secka A."/>
            <person name="Antonio M."/>
            <person name="Oren A."/>
            <person name="Chaudhuri R.R."/>
            <person name="La Ragione R."/>
            <person name="Hildebrand F."/>
            <person name="Pallen M.J."/>
        </authorList>
    </citation>
    <scope>NUCLEOTIDE SEQUENCE</scope>
    <source>
        <strain evidence="2">CHK188-11489</strain>
    </source>
</reference>
<dbReference type="Proteomes" id="UP000824105">
    <property type="component" value="Unassembled WGS sequence"/>
</dbReference>
<feature type="transmembrane region" description="Helical" evidence="1">
    <location>
        <begin position="25"/>
        <end position="45"/>
    </location>
</feature>
<feature type="transmembrane region" description="Helical" evidence="1">
    <location>
        <begin position="57"/>
        <end position="74"/>
    </location>
</feature>
<dbReference type="EMBL" id="DXBF01000050">
    <property type="protein sequence ID" value="HIZ62190.1"/>
    <property type="molecule type" value="Genomic_DNA"/>
</dbReference>
<evidence type="ECO:0000313" key="3">
    <source>
        <dbReference type="Proteomes" id="UP000824105"/>
    </source>
</evidence>
<name>A0A9D2FK86_9FIRM</name>
<dbReference type="AlphaFoldDB" id="A0A9D2FK86"/>
<evidence type="ECO:0000256" key="1">
    <source>
        <dbReference type="SAM" id="Phobius"/>
    </source>
</evidence>
<reference evidence="2" key="2">
    <citation type="submission" date="2021-04" db="EMBL/GenBank/DDBJ databases">
        <authorList>
            <person name="Gilroy R."/>
        </authorList>
    </citation>
    <scope>NUCLEOTIDE SEQUENCE</scope>
    <source>
        <strain evidence="2">CHK188-11489</strain>
    </source>
</reference>
<keyword evidence="1" id="KW-0472">Membrane</keyword>
<organism evidence="2 3">
    <name type="scientific">Candidatus Gemmiger avistercoris</name>
    <dbReference type="NCBI Taxonomy" id="2838606"/>
    <lineage>
        <taxon>Bacteria</taxon>
        <taxon>Bacillati</taxon>
        <taxon>Bacillota</taxon>
        <taxon>Clostridia</taxon>
        <taxon>Eubacteriales</taxon>
        <taxon>Gemmiger</taxon>
    </lineage>
</organism>
<accession>A0A9D2FK86</accession>
<protein>
    <submittedName>
        <fullName evidence="2">Uncharacterized protein</fullName>
    </submittedName>
</protein>
<evidence type="ECO:0000313" key="2">
    <source>
        <dbReference type="EMBL" id="HIZ62190.1"/>
    </source>
</evidence>
<proteinExistence type="predicted"/>
<feature type="transmembrane region" description="Helical" evidence="1">
    <location>
        <begin position="86"/>
        <end position="107"/>
    </location>
</feature>
<comment type="caution">
    <text evidence="2">The sequence shown here is derived from an EMBL/GenBank/DDBJ whole genome shotgun (WGS) entry which is preliminary data.</text>
</comment>
<sequence>MNRLFPQGSPAILLVGPRVFLAEPLFWGVLLFFLLGCLDILLPAQTAKLRLPKPARWLLRAIALLLAAGLLYWLTGMALGVVLPPMPVGIGFWLMSHYPLFAILWCLDAVMWQFSLWNAA</sequence>
<keyword evidence="1" id="KW-1133">Transmembrane helix</keyword>